<dbReference type="InterPro" id="IPR032816">
    <property type="entry name" value="VTT_dom"/>
</dbReference>
<keyword evidence="3 7" id="KW-1003">Cell membrane</keyword>
<evidence type="ECO:0000256" key="6">
    <source>
        <dbReference type="ARBA" id="ARBA00023136"/>
    </source>
</evidence>
<dbReference type="PANTHER" id="PTHR30353:SF0">
    <property type="entry name" value="TRANSMEMBRANE PROTEIN"/>
    <property type="match status" value="1"/>
</dbReference>
<dbReference type="NCBIfam" id="NF008102">
    <property type="entry name" value="PRK10847.1"/>
    <property type="match status" value="1"/>
</dbReference>
<feature type="transmembrane region" description="Helical" evidence="7">
    <location>
        <begin position="167"/>
        <end position="186"/>
    </location>
</feature>
<dbReference type="Pfam" id="PF09335">
    <property type="entry name" value="VTT_dom"/>
    <property type="match status" value="1"/>
</dbReference>
<evidence type="ECO:0000256" key="5">
    <source>
        <dbReference type="ARBA" id="ARBA00022989"/>
    </source>
</evidence>
<gene>
    <name evidence="9" type="ORF">OK344_09405</name>
</gene>
<keyword evidence="6 7" id="KW-0472">Membrane</keyword>
<comment type="similarity">
    <text evidence="2 7">Belongs to the DedA family.</text>
</comment>
<feature type="transmembrane region" description="Helical" evidence="7">
    <location>
        <begin position="198"/>
        <end position="216"/>
    </location>
</feature>
<name>A0ABT3JNR7_9FLAO</name>
<organism evidence="9 10">
    <name type="scientific">Kaistella yananensis</name>
    <dbReference type="NCBI Taxonomy" id="2989820"/>
    <lineage>
        <taxon>Bacteria</taxon>
        <taxon>Pseudomonadati</taxon>
        <taxon>Bacteroidota</taxon>
        <taxon>Flavobacteriia</taxon>
        <taxon>Flavobacteriales</taxon>
        <taxon>Weeksellaceae</taxon>
        <taxon>Chryseobacterium group</taxon>
        <taxon>Kaistella</taxon>
    </lineage>
</organism>
<evidence type="ECO:0000313" key="9">
    <source>
        <dbReference type="EMBL" id="MCW4452424.1"/>
    </source>
</evidence>
<dbReference type="EMBL" id="JAPCHZ010000005">
    <property type="protein sequence ID" value="MCW4452424.1"/>
    <property type="molecule type" value="Genomic_DNA"/>
</dbReference>
<dbReference type="PANTHER" id="PTHR30353">
    <property type="entry name" value="INNER MEMBRANE PROTEIN DEDA-RELATED"/>
    <property type="match status" value="1"/>
</dbReference>
<dbReference type="RefSeq" id="WP_088469040.1">
    <property type="nucleotide sequence ID" value="NZ_JAPCHZ010000005.1"/>
</dbReference>
<accession>A0ABT3JNR7</accession>
<dbReference type="InterPro" id="IPR058127">
    <property type="entry name" value="DedA"/>
</dbReference>
<evidence type="ECO:0000256" key="2">
    <source>
        <dbReference type="ARBA" id="ARBA00010792"/>
    </source>
</evidence>
<sequence length="225" mass="25196">MEFIQTVLDFFLNLDQHLFTMIIDYGVWIYLILFLIIFVETGLVVMPFLPGDSLLFAAGTFCAGVIGASGESAHLNLWLVLGLLTVAAILGDTLNYTLGKNIGLKMLNWKIGEKQLVNPKYIAQTQEFYEKNGPKTIIIARFVPIVRTFAPFVAGIGTMNYNTFIKYNIIGAVVWVFGLTLLGYFFGNMPIVQENFETVIFGIIGISILPMVWEFISAKFLKKKA</sequence>
<evidence type="ECO:0000256" key="7">
    <source>
        <dbReference type="RuleBase" id="RU367016"/>
    </source>
</evidence>
<keyword evidence="10" id="KW-1185">Reference proteome</keyword>
<feature type="domain" description="VTT" evidence="8">
    <location>
        <begin position="49"/>
        <end position="184"/>
    </location>
</feature>
<protein>
    <submittedName>
        <fullName evidence="9">DedA family protein</fullName>
    </submittedName>
</protein>
<evidence type="ECO:0000256" key="1">
    <source>
        <dbReference type="ARBA" id="ARBA00004651"/>
    </source>
</evidence>
<evidence type="ECO:0000256" key="4">
    <source>
        <dbReference type="ARBA" id="ARBA00022692"/>
    </source>
</evidence>
<evidence type="ECO:0000313" key="10">
    <source>
        <dbReference type="Proteomes" id="UP001209107"/>
    </source>
</evidence>
<feature type="transmembrane region" description="Helical" evidence="7">
    <location>
        <begin position="53"/>
        <end position="70"/>
    </location>
</feature>
<feature type="transmembrane region" description="Helical" evidence="7">
    <location>
        <begin position="27"/>
        <end position="46"/>
    </location>
</feature>
<proteinExistence type="inferred from homology"/>
<comment type="caution">
    <text evidence="9">The sequence shown here is derived from an EMBL/GenBank/DDBJ whole genome shotgun (WGS) entry which is preliminary data.</text>
</comment>
<evidence type="ECO:0000256" key="3">
    <source>
        <dbReference type="ARBA" id="ARBA00022475"/>
    </source>
</evidence>
<comment type="subcellular location">
    <subcellularLocation>
        <location evidence="1 7">Cell membrane</location>
        <topology evidence="1 7">Multi-pass membrane protein</topology>
    </subcellularLocation>
</comment>
<keyword evidence="4 7" id="KW-0812">Transmembrane</keyword>
<dbReference type="Proteomes" id="UP001209107">
    <property type="component" value="Unassembled WGS sequence"/>
</dbReference>
<keyword evidence="5 7" id="KW-1133">Transmembrane helix</keyword>
<feature type="transmembrane region" description="Helical" evidence="7">
    <location>
        <begin position="76"/>
        <end position="98"/>
    </location>
</feature>
<evidence type="ECO:0000259" key="8">
    <source>
        <dbReference type="Pfam" id="PF09335"/>
    </source>
</evidence>
<reference evidence="9 10" key="1">
    <citation type="submission" date="2022-10" db="EMBL/GenBank/DDBJ databases">
        <title>Kaistella sp. BT-6-1-3.</title>
        <authorList>
            <person name="Ai J."/>
            <person name="Deng Z."/>
        </authorList>
    </citation>
    <scope>NUCLEOTIDE SEQUENCE [LARGE SCALE GENOMIC DNA]</scope>
    <source>
        <strain evidence="9 10">BT6-1-3</strain>
    </source>
</reference>
<dbReference type="InterPro" id="IPR032818">
    <property type="entry name" value="DedA-like"/>
</dbReference>